<dbReference type="InterPro" id="IPR021321">
    <property type="entry name" value="DUF2922"/>
</dbReference>
<name>A0A1M6NK76_9CLOT</name>
<accession>A0A1M6NK76</accession>
<dbReference type="STRING" id="1121298.SAMN05444401_0244"/>
<organism evidence="1 2">
    <name type="scientific">Clostridium amylolyticum</name>
    <dbReference type="NCBI Taxonomy" id="1121298"/>
    <lineage>
        <taxon>Bacteria</taxon>
        <taxon>Bacillati</taxon>
        <taxon>Bacillota</taxon>
        <taxon>Clostridia</taxon>
        <taxon>Eubacteriales</taxon>
        <taxon>Clostridiaceae</taxon>
        <taxon>Clostridium</taxon>
    </lineage>
</organism>
<dbReference type="AlphaFoldDB" id="A0A1M6NK76"/>
<dbReference type="RefSeq" id="WP_073012157.1">
    <property type="nucleotide sequence ID" value="NZ_FQZO01000011.1"/>
</dbReference>
<gene>
    <name evidence="1" type="ORF">SAMN05444401_0244</name>
</gene>
<protein>
    <recommendedName>
        <fullName evidence="3">DUF2922 domain-containing protein</fullName>
    </recommendedName>
</protein>
<evidence type="ECO:0008006" key="3">
    <source>
        <dbReference type="Google" id="ProtNLM"/>
    </source>
</evidence>
<sequence length="73" mass="7781">MESKVLVMTFKNEQGKKVNVRLGNVKEGLTDAQVANAMDVVLSSNILLTTGGDIAAKEDAQIVTTNTSPFTVK</sequence>
<dbReference type="EMBL" id="FQZO01000011">
    <property type="protein sequence ID" value="SHJ96066.1"/>
    <property type="molecule type" value="Genomic_DNA"/>
</dbReference>
<dbReference type="OrthoDB" id="9795264at2"/>
<keyword evidence="2" id="KW-1185">Reference proteome</keyword>
<evidence type="ECO:0000313" key="1">
    <source>
        <dbReference type="EMBL" id="SHJ96066.1"/>
    </source>
</evidence>
<dbReference type="Proteomes" id="UP000184080">
    <property type="component" value="Unassembled WGS sequence"/>
</dbReference>
<proteinExistence type="predicted"/>
<evidence type="ECO:0000313" key="2">
    <source>
        <dbReference type="Proteomes" id="UP000184080"/>
    </source>
</evidence>
<dbReference type="Pfam" id="PF11148">
    <property type="entry name" value="DUF2922"/>
    <property type="match status" value="1"/>
</dbReference>
<reference evidence="1 2" key="1">
    <citation type="submission" date="2016-11" db="EMBL/GenBank/DDBJ databases">
        <authorList>
            <person name="Jaros S."/>
            <person name="Januszkiewicz K."/>
            <person name="Wedrychowicz H."/>
        </authorList>
    </citation>
    <scope>NUCLEOTIDE SEQUENCE [LARGE SCALE GENOMIC DNA]</scope>
    <source>
        <strain evidence="1 2">DSM 21864</strain>
    </source>
</reference>